<evidence type="ECO:0000313" key="5">
    <source>
        <dbReference type="EMBL" id="PRR77289.1"/>
    </source>
</evidence>
<proteinExistence type="predicted"/>
<evidence type="ECO:0000259" key="4">
    <source>
        <dbReference type="Pfam" id="PF14689"/>
    </source>
</evidence>
<dbReference type="InterPro" id="IPR016120">
    <property type="entry name" value="Sig_transdc_His_kin_SpoOB"/>
</dbReference>
<dbReference type="GO" id="GO:0000155">
    <property type="term" value="F:phosphorelay sensor kinase activity"/>
    <property type="evidence" value="ECO:0007669"/>
    <property type="project" value="InterPro"/>
</dbReference>
<dbReference type="Pfam" id="PF14689">
    <property type="entry name" value="SPOB_a"/>
    <property type="match status" value="1"/>
</dbReference>
<keyword evidence="1" id="KW-0597">Phosphoprotein</keyword>
<evidence type="ECO:0000256" key="1">
    <source>
        <dbReference type="ARBA" id="ARBA00022553"/>
    </source>
</evidence>
<dbReference type="InterPro" id="IPR039506">
    <property type="entry name" value="SPOB_a"/>
</dbReference>
<reference evidence="5 6" key="1">
    <citation type="submission" date="2018-03" db="EMBL/GenBank/DDBJ databases">
        <title>Genome sequence of Clostridium liquoris DSM 100320.</title>
        <authorList>
            <person name="Poehlein A."/>
            <person name="Daniel R."/>
        </authorList>
    </citation>
    <scope>NUCLEOTIDE SEQUENCE [LARGE SCALE GENOMIC DNA]</scope>
    <source>
        <strain evidence="5 6">DSM 100320</strain>
    </source>
</reference>
<keyword evidence="6" id="KW-1185">Reference proteome</keyword>
<organism evidence="5 6">
    <name type="scientific">Clostridium liquoris</name>
    <dbReference type="NCBI Taxonomy" id="1289519"/>
    <lineage>
        <taxon>Bacteria</taxon>
        <taxon>Bacillati</taxon>
        <taxon>Bacillota</taxon>
        <taxon>Clostridia</taxon>
        <taxon>Eubacteriales</taxon>
        <taxon>Clostridiaceae</taxon>
        <taxon>Clostridium</taxon>
    </lineage>
</organism>
<name>A0A2T0B111_9CLOT</name>
<keyword evidence="3 5" id="KW-0418">Kinase</keyword>
<dbReference type="Gene3D" id="1.10.287.130">
    <property type="match status" value="1"/>
</dbReference>
<dbReference type="RefSeq" id="WP_106064499.1">
    <property type="nucleotide sequence ID" value="NZ_PVXO01000066.1"/>
</dbReference>
<dbReference type="AlphaFoldDB" id="A0A2T0B111"/>
<accession>A0A2T0B111</accession>
<protein>
    <submittedName>
        <fullName evidence="5">Sensory histidine kinase DcuS</fullName>
    </submittedName>
</protein>
<feature type="domain" description="SpoOB alpha-helical" evidence="4">
    <location>
        <begin position="4"/>
        <end position="56"/>
    </location>
</feature>
<gene>
    <name evidence="5" type="ORF">CLLI_24600</name>
</gene>
<evidence type="ECO:0000313" key="6">
    <source>
        <dbReference type="Proteomes" id="UP000239706"/>
    </source>
</evidence>
<evidence type="ECO:0000256" key="3">
    <source>
        <dbReference type="ARBA" id="ARBA00022777"/>
    </source>
</evidence>
<dbReference type="OrthoDB" id="1634477at2"/>
<dbReference type="SUPFAM" id="SSF55890">
    <property type="entry name" value="Sporulation response regulatory protein Spo0B"/>
    <property type="match status" value="1"/>
</dbReference>
<evidence type="ECO:0000256" key="2">
    <source>
        <dbReference type="ARBA" id="ARBA00022679"/>
    </source>
</evidence>
<comment type="caution">
    <text evidence="5">The sequence shown here is derived from an EMBL/GenBank/DDBJ whole genome shotgun (WGS) entry which is preliminary data.</text>
</comment>
<dbReference type="Proteomes" id="UP000239706">
    <property type="component" value="Unassembled WGS sequence"/>
</dbReference>
<dbReference type="EMBL" id="PVXO01000066">
    <property type="protein sequence ID" value="PRR77289.1"/>
    <property type="molecule type" value="Genomic_DNA"/>
</dbReference>
<sequence length="178" mass="21128">MGDLYKLIESLRVQRHDFMNDLQIIYGYLQVDKEDKAKEYIDKLSVQNKYLSEIYSLGDLYLGYSLEKNIKECSSKHIEINIDIEISKLSKKPFDFEYNKKINLVNNIFNELEKNEPECIYIYIFEDSIGESVFISNNNSMIDEINWMESWSIINTSIDDIKVYKCEYGDNLAYRLVF</sequence>
<keyword evidence="2" id="KW-0808">Transferase</keyword>